<dbReference type="EMBL" id="JAZDDG010000007">
    <property type="protein sequence ID" value="MEE1977356.1"/>
    <property type="molecule type" value="Genomic_DNA"/>
</dbReference>
<sequence>MIFDKEGTTTIIDQEKKSLSTFLKNLEEQYSKVENDNLILNLFTFEQLSPGDVLEFLDISNRHRNSGKSFVIVTDKVSYDQVPEEIVVTPTLQEAKDIIEMEEIERDLEL</sequence>
<name>A0ABU7IXW0_9FLAO</name>
<proteinExistence type="predicted"/>
<evidence type="ECO:0000313" key="2">
    <source>
        <dbReference type="Proteomes" id="UP001356308"/>
    </source>
</evidence>
<comment type="caution">
    <text evidence="1">The sequence shown here is derived from an EMBL/GenBank/DDBJ whole genome shotgun (WGS) entry which is preliminary data.</text>
</comment>
<organism evidence="1 2">
    <name type="scientific">Maribacter cobaltidurans</name>
    <dbReference type="NCBI Taxonomy" id="1178778"/>
    <lineage>
        <taxon>Bacteria</taxon>
        <taxon>Pseudomonadati</taxon>
        <taxon>Bacteroidota</taxon>
        <taxon>Flavobacteriia</taxon>
        <taxon>Flavobacteriales</taxon>
        <taxon>Flavobacteriaceae</taxon>
        <taxon>Maribacter</taxon>
    </lineage>
</organism>
<gene>
    <name evidence="1" type="ORF">V1I91_14825</name>
</gene>
<protein>
    <submittedName>
        <fullName evidence="1">Ribonuclease Z</fullName>
    </submittedName>
</protein>
<dbReference type="RefSeq" id="WP_272652048.1">
    <property type="nucleotide sequence ID" value="NZ_JAZDDG010000007.1"/>
</dbReference>
<evidence type="ECO:0000313" key="1">
    <source>
        <dbReference type="EMBL" id="MEE1977356.1"/>
    </source>
</evidence>
<keyword evidence="2" id="KW-1185">Reference proteome</keyword>
<reference evidence="1 2" key="1">
    <citation type="submission" date="2024-01" db="EMBL/GenBank/DDBJ databases">
        <title>Maribacter spp. originated from different algae showed divergent polysaccharides utilization ability.</title>
        <authorList>
            <person name="Wang H."/>
            <person name="Wu Y."/>
        </authorList>
    </citation>
    <scope>NUCLEOTIDE SEQUENCE [LARGE SCALE GENOMIC DNA]</scope>
    <source>
        <strain evidence="1 2">PR1</strain>
    </source>
</reference>
<accession>A0ABU7IXW0</accession>
<dbReference type="Proteomes" id="UP001356308">
    <property type="component" value="Unassembled WGS sequence"/>
</dbReference>